<dbReference type="KEGG" id="manr:MPAN_006340"/>
<sequence length="108" mass="12513">MTRKVTLERKKSFVASIMKVYVYVQSGEPYDLKLDGVPLRLIDPPLKNGQSITFDVPTYDAYVYVVFDKHFPKKYNAKFLLKAGQESVKLYTKPRLNPFKGNPFSIFQ</sequence>
<evidence type="ECO:0000313" key="1">
    <source>
        <dbReference type="EMBL" id="BCR35741.1"/>
    </source>
</evidence>
<dbReference type="AlphaFoldDB" id="A0A7U9TJ94"/>
<dbReference type="RefSeq" id="WP_176238578.1">
    <property type="nucleotide sequence ID" value="NZ_AP024412.1"/>
</dbReference>
<organism evidence="1 2">
    <name type="scientific">Mariniplasma anaerobium</name>
    <dbReference type="NCBI Taxonomy" id="2735436"/>
    <lineage>
        <taxon>Bacteria</taxon>
        <taxon>Bacillati</taxon>
        <taxon>Mycoplasmatota</taxon>
        <taxon>Mollicutes</taxon>
        <taxon>Acholeplasmatales</taxon>
        <taxon>Acholeplasmataceae</taxon>
        <taxon>Mariniplasma</taxon>
    </lineage>
</organism>
<proteinExistence type="predicted"/>
<reference evidence="1" key="1">
    <citation type="submission" date="2021-01" db="EMBL/GenBank/DDBJ databases">
        <title>Draft genome sequence of Acholeplasmataceae bacterium strain Mahy22.</title>
        <authorList>
            <person name="Watanabe M."/>
            <person name="Kojima H."/>
            <person name="Fukui M."/>
        </authorList>
    </citation>
    <scope>NUCLEOTIDE SEQUENCE</scope>
    <source>
        <strain evidence="1">Mahy22</strain>
    </source>
</reference>
<name>A0A7U9TJ94_9MOLU</name>
<protein>
    <submittedName>
        <fullName evidence="1">Uncharacterized protein</fullName>
    </submittedName>
</protein>
<keyword evidence="2" id="KW-1185">Reference proteome</keyword>
<gene>
    <name evidence="1" type="ORF">MPAN_006340</name>
</gene>
<accession>A0A7U9TJ94</accession>
<dbReference type="Proteomes" id="UP000620133">
    <property type="component" value="Chromosome"/>
</dbReference>
<evidence type="ECO:0000313" key="2">
    <source>
        <dbReference type="Proteomes" id="UP000620133"/>
    </source>
</evidence>
<dbReference type="EMBL" id="AP024412">
    <property type="protein sequence ID" value="BCR35741.1"/>
    <property type="molecule type" value="Genomic_DNA"/>
</dbReference>